<dbReference type="EMBL" id="UINC01003600">
    <property type="protein sequence ID" value="SVA07707.1"/>
    <property type="molecule type" value="Genomic_DNA"/>
</dbReference>
<keyword evidence="9" id="KW-0406">Ion transport</keyword>
<dbReference type="InterPro" id="IPR019554">
    <property type="entry name" value="Soluble_ligand-bd"/>
</dbReference>
<protein>
    <recommendedName>
        <fullName evidence="19">Soluble ligand binding domain-containing protein</fullName>
    </recommendedName>
</protein>
<keyword evidence="5" id="KW-0762">Sugar transport</keyword>
<name>A0A381SZ66_9ZZZZ</name>
<keyword evidence="7" id="KW-0732">Signal</keyword>
<dbReference type="PROSITE" id="PS51257">
    <property type="entry name" value="PROKAR_LIPOPROTEIN"/>
    <property type="match status" value="1"/>
</dbReference>
<feature type="domain" description="Soluble ligand binding" evidence="16">
    <location>
        <begin position="236"/>
        <end position="280"/>
    </location>
</feature>
<keyword evidence="12" id="KW-0564">Palmitate</keyword>
<evidence type="ECO:0008006" key="19">
    <source>
        <dbReference type="Google" id="ProtNLM"/>
    </source>
</evidence>
<evidence type="ECO:0000259" key="17">
    <source>
        <dbReference type="Pfam" id="PF22461"/>
    </source>
</evidence>
<dbReference type="Pfam" id="PF02563">
    <property type="entry name" value="Poly_export"/>
    <property type="match status" value="1"/>
</dbReference>
<evidence type="ECO:0000256" key="12">
    <source>
        <dbReference type="ARBA" id="ARBA00023139"/>
    </source>
</evidence>
<evidence type="ECO:0000256" key="13">
    <source>
        <dbReference type="ARBA" id="ARBA00023237"/>
    </source>
</evidence>
<gene>
    <name evidence="18" type="ORF">METZ01_LOCUS60561</name>
</gene>
<organism evidence="18">
    <name type="scientific">marine metagenome</name>
    <dbReference type="NCBI Taxonomy" id="408172"/>
    <lineage>
        <taxon>unclassified sequences</taxon>
        <taxon>metagenomes</taxon>
        <taxon>ecological metagenomes</taxon>
    </lineage>
</organism>
<evidence type="ECO:0000256" key="2">
    <source>
        <dbReference type="ARBA" id="ARBA00009450"/>
    </source>
</evidence>
<evidence type="ECO:0000256" key="14">
    <source>
        <dbReference type="ARBA" id="ARBA00023288"/>
    </source>
</evidence>
<evidence type="ECO:0000259" key="16">
    <source>
        <dbReference type="Pfam" id="PF10531"/>
    </source>
</evidence>
<dbReference type="AlphaFoldDB" id="A0A381SZ66"/>
<keyword evidence="13" id="KW-0998">Cell outer membrane</keyword>
<keyword evidence="14" id="KW-0449">Lipoprotein</keyword>
<dbReference type="GO" id="GO:0006811">
    <property type="term" value="P:monoatomic ion transport"/>
    <property type="evidence" value="ECO:0007669"/>
    <property type="project" value="UniProtKB-KW"/>
</dbReference>
<sequence>MRVILFNIIYIIVIMGCARAQIELNFGQFDTRVTDKSFLDNGDLKLNKPTIILEKSLDPNNYIIGPGDVFGININTMEKMFFPTTVGPVGDLLIPGVGPVSISGVNLKNSIQLIKDRISKTYNNADIGVSLIDLKTFKIQIYGAVINPGFAEIQATTRLDAAIEKLGGLHRYADEENISIISSKGAIAIISLKAYLIDGNLDNNPQLYEGDKINLPYLPSHINEFKTNVTFKRVPVLVTGFVNLPGPINYFPGYSVKDYIGLAGGVSELGNVKKVYLIRDDIKSKINNNEIVIPGDHIIVPEGTFSVLFGKNSFLQNLTALFSIISTYTIISDRLGN</sequence>
<reference evidence="18" key="1">
    <citation type="submission" date="2018-05" db="EMBL/GenBank/DDBJ databases">
        <authorList>
            <person name="Lanie J.A."/>
            <person name="Ng W.-L."/>
            <person name="Kazmierczak K.M."/>
            <person name="Andrzejewski T.M."/>
            <person name="Davidsen T.M."/>
            <person name="Wayne K.J."/>
            <person name="Tettelin H."/>
            <person name="Glass J.I."/>
            <person name="Rusch D."/>
            <person name="Podicherti R."/>
            <person name="Tsui H.-C.T."/>
            <person name="Winkler M.E."/>
        </authorList>
    </citation>
    <scope>NUCLEOTIDE SEQUENCE</scope>
</reference>
<keyword evidence="11" id="KW-0472">Membrane</keyword>
<evidence type="ECO:0000313" key="18">
    <source>
        <dbReference type="EMBL" id="SVA07707.1"/>
    </source>
</evidence>
<dbReference type="GO" id="GO:0015288">
    <property type="term" value="F:porin activity"/>
    <property type="evidence" value="ECO:0007669"/>
    <property type="project" value="UniProtKB-KW"/>
</dbReference>
<evidence type="ECO:0000256" key="5">
    <source>
        <dbReference type="ARBA" id="ARBA00022597"/>
    </source>
</evidence>
<evidence type="ECO:0000256" key="3">
    <source>
        <dbReference type="ARBA" id="ARBA00022448"/>
    </source>
</evidence>
<dbReference type="PANTHER" id="PTHR33619:SF3">
    <property type="entry name" value="POLYSACCHARIDE EXPORT PROTEIN GFCE-RELATED"/>
    <property type="match status" value="1"/>
</dbReference>
<comment type="similarity">
    <text evidence="2">Belongs to the BexD/CtrA/VexA family.</text>
</comment>
<keyword evidence="3" id="KW-0813">Transport</keyword>
<dbReference type="PANTHER" id="PTHR33619">
    <property type="entry name" value="POLYSACCHARIDE EXPORT PROTEIN GFCE-RELATED"/>
    <property type="match status" value="1"/>
</dbReference>
<dbReference type="GO" id="GO:0046930">
    <property type="term" value="C:pore complex"/>
    <property type="evidence" value="ECO:0007669"/>
    <property type="project" value="UniProtKB-KW"/>
</dbReference>
<dbReference type="InterPro" id="IPR003715">
    <property type="entry name" value="Poly_export_N"/>
</dbReference>
<evidence type="ECO:0000256" key="6">
    <source>
        <dbReference type="ARBA" id="ARBA00022692"/>
    </source>
</evidence>
<evidence type="ECO:0000256" key="4">
    <source>
        <dbReference type="ARBA" id="ARBA00022452"/>
    </source>
</evidence>
<evidence type="ECO:0000256" key="11">
    <source>
        <dbReference type="ARBA" id="ARBA00023136"/>
    </source>
</evidence>
<evidence type="ECO:0000256" key="8">
    <source>
        <dbReference type="ARBA" id="ARBA00023047"/>
    </source>
</evidence>
<feature type="domain" description="Polysaccharide export protein N-terminal" evidence="15">
    <location>
        <begin position="59"/>
        <end position="131"/>
    </location>
</feature>
<dbReference type="Pfam" id="PF22461">
    <property type="entry name" value="SLBB_2"/>
    <property type="match status" value="1"/>
</dbReference>
<accession>A0A381SZ66</accession>
<evidence type="ECO:0000256" key="7">
    <source>
        <dbReference type="ARBA" id="ARBA00022729"/>
    </source>
</evidence>
<dbReference type="InterPro" id="IPR054765">
    <property type="entry name" value="SLBB_dom"/>
</dbReference>
<keyword evidence="6" id="KW-0812">Transmembrane</keyword>
<evidence type="ECO:0000256" key="9">
    <source>
        <dbReference type="ARBA" id="ARBA00023065"/>
    </source>
</evidence>
<evidence type="ECO:0000256" key="10">
    <source>
        <dbReference type="ARBA" id="ARBA00023114"/>
    </source>
</evidence>
<keyword evidence="10" id="KW-0626">Porin</keyword>
<keyword evidence="4" id="KW-1134">Transmembrane beta strand</keyword>
<dbReference type="Gene3D" id="3.10.560.10">
    <property type="entry name" value="Outer membrane lipoprotein wza domain like"/>
    <property type="match status" value="2"/>
</dbReference>
<dbReference type="GO" id="GO:0015159">
    <property type="term" value="F:polysaccharide transmembrane transporter activity"/>
    <property type="evidence" value="ECO:0007669"/>
    <property type="project" value="InterPro"/>
</dbReference>
<keyword evidence="8" id="KW-0625">Polysaccharide transport</keyword>
<feature type="domain" description="SLBB" evidence="17">
    <location>
        <begin position="138"/>
        <end position="213"/>
    </location>
</feature>
<dbReference type="Pfam" id="PF10531">
    <property type="entry name" value="SLBB"/>
    <property type="match status" value="1"/>
</dbReference>
<comment type="subcellular location">
    <subcellularLocation>
        <location evidence="1">Cell outer membrane</location>
        <topology evidence="1">Multi-pass membrane protein</topology>
    </subcellularLocation>
</comment>
<evidence type="ECO:0000259" key="15">
    <source>
        <dbReference type="Pfam" id="PF02563"/>
    </source>
</evidence>
<evidence type="ECO:0000256" key="1">
    <source>
        <dbReference type="ARBA" id="ARBA00004571"/>
    </source>
</evidence>
<dbReference type="InterPro" id="IPR049712">
    <property type="entry name" value="Poly_export"/>
</dbReference>
<proteinExistence type="inferred from homology"/>
<dbReference type="GO" id="GO:0009279">
    <property type="term" value="C:cell outer membrane"/>
    <property type="evidence" value="ECO:0007669"/>
    <property type="project" value="UniProtKB-SubCell"/>
</dbReference>